<dbReference type="PROSITE" id="PS00917">
    <property type="entry name" value="ASN_GLN_ASE_2"/>
    <property type="match status" value="1"/>
</dbReference>
<dbReference type="InterPro" id="IPR006033">
    <property type="entry name" value="AsnA_fam"/>
</dbReference>
<feature type="domain" description="Asparaginase/glutaminase C-terminal" evidence="8">
    <location>
        <begin position="279"/>
        <end position="391"/>
    </location>
</feature>
<dbReference type="GO" id="GO:0009066">
    <property type="term" value="P:aspartate family amino acid metabolic process"/>
    <property type="evidence" value="ECO:0007669"/>
    <property type="project" value="UniProtKB-ARBA"/>
</dbReference>
<evidence type="ECO:0000256" key="1">
    <source>
        <dbReference type="ARBA" id="ARBA00010518"/>
    </source>
</evidence>
<evidence type="ECO:0000256" key="5">
    <source>
        <dbReference type="PIRSR" id="PIRSR001220-2"/>
    </source>
</evidence>
<dbReference type="Pfam" id="PF17763">
    <property type="entry name" value="Asparaginase_C"/>
    <property type="match status" value="1"/>
</dbReference>
<dbReference type="FunFam" id="3.40.50.1170:FF:000001">
    <property type="entry name" value="L-asparaginase 2"/>
    <property type="match status" value="1"/>
</dbReference>
<dbReference type="EMBL" id="LNYO01000013">
    <property type="protein sequence ID" value="KTD36610.1"/>
    <property type="molecule type" value="Genomic_DNA"/>
</dbReference>
<feature type="active site" description="O-isoaspartyl threonine intermediate" evidence="4">
    <location>
        <position position="78"/>
    </location>
</feature>
<dbReference type="Gene3D" id="3.40.50.40">
    <property type="match status" value="1"/>
</dbReference>
<evidence type="ECO:0000259" key="8">
    <source>
        <dbReference type="Pfam" id="PF17763"/>
    </source>
</evidence>
<evidence type="ECO:0000256" key="3">
    <source>
        <dbReference type="ARBA" id="ARBA00022801"/>
    </source>
</evidence>
<evidence type="ECO:0000256" key="6">
    <source>
        <dbReference type="PROSITE-ProRule" id="PRU10100"/>
    </source>
</evidence>
<reference evidence="9 10" key="1">
    <citation type="submission" date="2015-11" db="EMBL/GenBank/DDBJ databases">
        <title>Genomic analysis of 38 Legionella species identifies large and diverse effector repertoires.</title>
        <authorList>
            <person name="Burstein D."/>
            <person name="Amaro F."/>
            <person name="Zusman T."/>
            <person name="Lifshitz Z."/>
            <person name="Cohen O."/>
            <person name="Gilbert J.A."/>
            <person name="Pupko T."/>
            <person name="Shuman H.A."/>
            <person name="Segal G."/>
        </authorList>
    </citation>
    <scope>NUCLEOTIDE SEQUENCE [LARGE SCALE GENOMIC DNA]</scope>
    <source>
        <strain evidence="9 10">ATCC 49506</strain>
    </source>
</reference>
<dbReference type="InterPro" id="IPR041725">
    <property type="entry name" value="L-asparaginase_I"/>
</dbReference>
<protein>
    <recommendedName>
        <fullName evidence="2">asparaginase</fullName>
        <ecNumber evidence="2">3.5.1.1</ecNumber>
    </recommendedName>
</protein>
<accession>A0A0W0WWB5</accession>
<keyword evidence="10" id="KW-1185">Reference proteome</keyword>
<dbReference type="InterPro" id="IPR040919">
    <property type="entry name" value="Asparaginase_C"/>
</dbReference>
<dbReference type="EC" id="3.5.1.1" evidence="2"/>
<dbReference type="InterPro" id="IPR036152">
    <property type="entry name" value="Asp/glu_Ase-like_sf"/>
</dbReference>
<gene>
    <name evidence="9" type="primary">asg_1</name>
    <name evidence="9" type="ORF">Lnau_1594</name>
</gene>
<organism evidence="9 10">
    <name type="scientific">Legionella nautarum</name>
    <dbReference type="NCBI Taxonomy" id="45070"/>
    <lineage>
        <taxon>Bacteria</taxon>
        <taxon>Pseudomonadati</taxon>
        <taxon>Pseudomonadota</taxon>
        <taxon>Gammaproteobacteria</taxon>
        <taxon>Legionellales</taxon>
        <taxon>Legionellaceae</taxon>
        <taxon>Legionella</taxon>
    </lineage>
</organism>
<dbReference type="PIRSF" id="PIRSF500176">
    <property type="entry name" value="L_ASNase"/>
    <property type="match status" value="1"/>
</dbReference>
<dbReference type="Pfam" id="PF00710">
    <property type="entry name" value="Asparaginase"/>
    <property type="match status" value="1"/>
</dbReference>
<dbReference type="PANTHER" id="PTHR11707:SF28">
    <property type="entry name" value="60 KDA LYSOPHOSPHOLIPASE"/>
    <property type="match status" value="1"/>
</dbReference>
<dbReference type="PROSITE" id="PS51732">
    <property type="entry name" value="ASN_GLN_ASE_3"/>
    <property type="match status" value="1"/>
</dbReference>
<feature type="domain" description="L-asparaginase N-terminal" evidence="7">
    <location>
        <begin position="69"/>
        <end position="256"/>
    </location>
</feature>
<dbReference type="PIRSF" id="PIRSF001220">
    <property type="entry name" value="L-ASNase_gatD"/>
    <property type="match status" value="1"/>
</dbReference>
<comment type="similarity">
    <text evidence="1">Belongs to the asparaginase 1 family.</text>
</comment>
<dbReference type="PATRIC" id="fig|45070.6.peg.1669"/>
<dbReference type="AlphaFoldDB" id="A0A0W0WWB5"/>
<dbReference type="PRINTS" id="PR00139">
    <property type="entry name" value="ASNGLNASE"/>
</dbReference>
<dbReference type="STRING" id="45070.Lnau_1594"/>
<dbReference type="InterPro" id="IPR027475">
    <property type="entry name" value="Asparaginase/glutaminase_AS2"/>
</dbReference>
<dbReference type="FunFam" id="3.40.50.40:FF:000001">
    <property type="entry name" value="L-asparaginase 1"/>
    <property type="match status" value="1"/>
</dbReference>
<comment type="caution">
    <text evidence="9">The sequence shown here is derived from an EMBL/GenBank/DDBJ whole genome shotgun (WGS) entry which is preliminary data.</text>
</comment>
<evidence type="ECO:0000313" key="9">
    <source>
        <dbReference type="EMBL" id="KTD36610.1"/>
    </source>
</evidence>
<dbReference type="SFLD" id="SFLDS00057">
    <property type="entry name" value="Glutaminase/Asparaginase"/>
    <property type="match status" value="1"/>
</dbReference>
<keyword evidence="3" id="KW-0378">Hydrolase</keyword>
<feature type="binding site" evidence="5">
    <location>
        <position position="124"/>
    </location>
    <ligand>
        <name>substrate</name>
    </ligand>
</feature>
<feature type="active site" evidence="6">
    <location>
        <position position="155"/>
    </location>
</feature>
<dbReference type="SUPFAM" id="SSF53774">
    <property type="entry name" value="Glutaminase/Asparaginase"/>
    <property type="match status" value="1"/>
</dbReference>
<evidence type="ECO:0000256" key="2">
    <source>
        <dbReference type="ARBA" id="ARBA00012920"/>
    </source>
</evidence>
<feature type="binding site" evidence="5">
    <location>
        <begin position="155"/>
        <end position="156"/>
    </location>
    <ligand>
        <name>substrate</name>
    </ligand>
</feature>
<dbReference type="CDD" id="cd08963">
    <property type="entry name" value="L-asparaginase_I"/>
    <property type="match status" value="1"/>
</dbReference>
<name>A0A0W0WWB5_9GAMM</name>
<sequence length="401" mass="44811">MACVSKPVLRLSKGGFFCDTSRQRCALPQCERVNKTINELTSIVNFVQYLRARTGYSFTQSFIIFMKKHILIINTGGTISSVKANHGYEPALGYVQTALAQIPALSHADMPTYSIKEYQPLLDSSNMTVSDWNRIATDIATEYPHFDGFVIFHGTDTMAYTASALSFMLENLSKPVIVTGSQIPLSEVRNDAIDNVITSLWLCAHQPINEVCIYFNQRLLRGNRTQKISAQRFNAFDSPNFPHLASIGISIELHKELLLPPPKQAFHLQTISPQFIANFRLFPGFATKVLDYILQQPLRGLVLETYGSGNAQNNDPHFLKALQDACERGVVIVNCSQCRHGHVEMNQYATGYTLKRAGLISGHDMTPEAAHCKLLYLFSKNLDNQQVKVLMEKNLCGELGS</sequence>
<dbReference type="NCBIfam" id="TIGR00519">
    <property type="entry name" value="asnASE_I"/>
    <property type="match status" value="1"/>
</dbReference>
<evidence type="ECO:0000256" key="4">
    <source>
        <dbReference type="PIRSR" id="PIRSR001220-1"/>
    </source>
</evidence>
<dbReference type="InterPro" id="IPR027473">
    <property type="entry name" value="L-asparaginase_C"/>
</dbReference>
<dbReference type="InterPro" id="IPR037152">
    <property type="entry name" value="L-asparaginase_N_sf"/>
</dbReference>
<dbReference type="InterPro" id="IPR027474">
    <property type="entry name" value="L-asparaginase_N"/>
</dbReference>
<dbReference type="SMART" id="SM00870">
    <property type="entry name" value="Asparaginase"/>
    <property type="match status" value="1"/>
</dbReference>
<evidence type="ECO:0000259" key="7">
    <source>
        <dbReference type="Pfam" id="PF00710"/>
    </source>
</evidence>
<dbReference type="InterPro" id="IPR006034">
    <property type="entry name" value="Asparaginase/glutaminase-like"/>
</dbReference>
<dbReference type="PANTHER" id="PTHR11707">
    <property type="entry name" value="L-ASPARAGINASE"/>
    <property type="match status" value="1"/>
</dbReference>
<dbReference type="GO" id="GO:0004067">
    <property type="term" value="F:asparaginase activity"/>
    <property type="evidence" value="ECO:0007669"/>
    <property type="project" value="UniProtKB-UniRule"/>
</dbReference>
<proteinExistence type="inferred from homology"/>
<dbReference type="NCBIfam" id="NF006998">
    <property type="entry name" value="PRK09461.1"/>
    <property type="match status" value="1"/>
</dbReference>
<dbReference type="Proteomes" id="UP000054725">
    <property type="component" value="Unassembled WGS sequence"/>
</dbReference>
<dbReference type="Gene3D" id="3.40.50.1170">
    <property type="entry name" value="L-asparaginase, N-terminal domain"/>
    <property type="match status" value="1"/>
</dbReference>
<evidence type="ECO:0000313" key="10">
    <source>
        <dbReference type="Proteomes" id="UP000054725"/>
    </source>
</evidence>